<sequence length="88" mass="8990">MLTRPIVGRSPVTPLSAEGRRIDPPVSVPSAPKQDRVATATPEPPLEPPGILVVSQGLVTDPWSSPGSAGCSCSRSANLGLPIVPSRG</sequence>
<comment type="caution">
    <text evidence="2">The sequence shown here is derived from an EMBL/GenBank/DDBJ whole genome shotgun (WGS) entry which is preliminary data.</text>
</comment>
<gene>
    <name evidence="2" type="ORF">PSA01_16340</name>
</gene>
<feature type="region of interest" description="Disordered" evidence="1">
    <location>
        <begin position="1"/>
        <end position="48"/>
    </location>
</feature>
<evidence type="ECO:0000313" key="3">
    <source>
        <dbReference type="Proteomes" id="UP000320693"/>
    </source>
</evidence>
<evidence type="ECO:0000256" key="1">
    <source>
        <dbReference type="SAM" id="MobiDB-lite"/>
    </source>
</evidence>
<name>A0ABQ0RVA0_9PSEU</name>
<dbReference type="EMBL" id="BJNH01000016">
    <property type="protein sequence ID" value="GEC24605.1"/>
    <property type="molecule type" value="Genomic_DNA"/>
</dbReference>
<accession>A0ABQ0RVA0</accession>
<reference evidence="2 3" key="1">
    <citation type="submission" date="2019-06" db="EMBL/GenBank/DDBJ databases">
        <title>Whole genome shotgun sequence of Pseudonocardia saturnea NBRC 14499.</title>
        <authorList>
            <person name="Hosoyama A."/>
            <person name="Uohara A."/>
            <person name="Ohji S."/>
            <person name="Ichikawa N."/>
        </authorList>
    </citation>
    <scope>NUCLEOTIDE SEQUENCE [LARGE SCALE GENOMIC DNA]</scope>
    <source>
        <strain evidence="2 3">NBRC 14499</strain>
    </source>
</reference>
<dbReference type="Proteomes" id="UP000320693">
    <property type="component" value="Unassembled WGS sequence"/>
</dbReference>
<keyword evidence="3" id="KW-1185">Reference proteome</keyword>
<organism evidence="2 3">
    <name type="scientific">Pseudonocardia saturnea</name>
    <dbReference type="NCBI Taxonomy" id="33909"/>
    <lineage>
        <taxon>Bacteria</taxon>
        <taxon>Bacillati</taxon>
        <taxon>Actinomycetota</taxon>
        <taxon>Actinomycetes</taxon>
        <taxon>Pseudonocardiales</taxon>
        <taxon>Pseudonocardiaceae</taxon>
        <taxon>Pseudonocardia</taxon>
    </lineage>
</organism>
<evidence type="ECO:0000313" key="2">
    <source>
        <dbReference type="EMBL" id="GEC24605.1"/>
    </source>
</evidence>
<proteinExistence type="predicted"/>
<protein>
    <submittedName>
        <fullName evidence="2">Uncharacterized protein</fullName>
    </submittedName>
</protein>